<name>A0A9P4V8L2_9PLEO</name>
<dbReference type="PANTHER" id="PTHR13593">
    <property type="match status" value="1"/>
</dbReference>
<dbReference type="InterPro" id="IPR051057">
    <property type="entry name" value="PI-PLC_domain"/>
</dbReference>
<dbReference type="PANTHER" id="PTHR13593:SF140">
    <property type="entry name" value="PLC-LIKE PHOSPHODIESTERASE"/>
    <property type="match status" value="1"/>
</dbReference>
<keyword evidence="3" id="KW-1185">Reference proteome</keyword>
<dbReference type="EMBL" id="ML996103">
    <property type="protein sequence ID" value="KAF2739620.1"/>
    <property type="molecule type" value="Genomic_DNA"/>
</dbReference>
<evidence type="ECO:0000313" key="2">
    <source>
        <dbReference type="EMBL" id="KAF2739620.1"/>
    </source>
</evidence>
<dbReference type="Pfam" id="PF26146">
    <property type="entry name" value="PI-PLC_X"/>
    <property type="match status" value="1"/>
</dbReference>
<feature type="signal peptide" evidence="1">
    <location>
        <begin position="1"/>
        <end position="20"/>
    </location>
</feature>
<dbReference type="SUPFAM" id="SSF51695">
    <property type="entry name" value="PLC-like phosphodiesterases"/>
    <property type="match status" value="1"/>
</dbReference>
<sequence length="434" mass="46917">MSPSITSLLCPILAACHVYAQESYSQLPSTAIPNGLLTPSGSYATNYDFGTTSNVSGSVGAINATTFTSTTASLIGITGVPGPSTLPSVTASTRSTTTRPSQPINTQPCNGYVEFCNRSLGNISMVVAHNSPFVIPRNAASNQALGVITQLNDGIRGLQFETQMPNDILRLCHTSCNLLDAGTLQAYLQKVAGWLAANPYEVIAIMMGNTDRVSPTNYIQPFEAAGLLPYLYTPTASTYSLDQWPTLAQMILSNKRVVVMLDYGANQEEVSWLLDQFRYQWQTPFSPTDTSFPCTAQRPPNQPEDVSRNKMYMLNHNLNIAITLNGNPGDAFLIPAYTLLNEVNADSGNTTTLGGNVANCTAMWNRPPNWLLVDYYNFGNFNGSVFQVAANANNVSYNRNSCCGTESNSGAKSANLMSTATLLLLNLLLLFSLW</sequence>
<evidence type="ECO:0000313" key="3">
    <source>
        <dbReference type="Proteomes" id="UP000799444"/>
    </source>
</evidence>
<protein>
    <submittedName>
        <fullName evidence="2">PLC-like phosphodiesterase</fullName>
    </submittedName>
</protein>
<keyword evidence="1" id="KW-0732">Signal</keyword>
<organism evidence="2 3">
    <name type="scientific">Polyplosphaeria fusca</name>
    <dbReference type="NCBI Taxonomy" id="682080"/>
    <lineage>
        <taxon>Eukaryota</taxon>
        <taxon>Fungi</taxon>
        <taxon>Dikarya</taxon>
        <taxon>Ascomycota</taxon>
        <taxon>Pezizomycotina</taxon>
        <taxon>Dothideomycetes</taxon>
        <taxon>Pleosporomycetidae</taxon>
        <taxon>Pleosporales</taxon>
        <taxon>Tetraplosphaeriaceae</taxon>
        <taxon>Polyplosphaeria</taxon>
    </lineage>
</organism>
<reference evidence="2" key="1">
    <citation type="journal article" date="2020" name="Stud. Mycol.">
        <title>101 Dothideomycetes genomes: a test case for predicting lifestyles and emergence of pathogens.</title>
        <authorList>
            <person name="Haridas S."/>
            <person name="Albert R."/>
            <person name="Binder M."/>
            <person name="Bloem J."/>
            <person name="Labutti K."/>
            <person name="Salamov A."/>
            <person name="Andreopoulos B."/>
            <person name="Baker S."/>
            <person name="Barry K."/>
            <person name="Bills G."/>
            <person name="Bluhm B."/>
            <person name="Cannon C."/>
            <person name="Castanera R."/>
            <person name="Culley D."/>
            <person name="Daum C."/>
            <person name="Ezra D."/>
            <person name="Gonzalez J."/>
            <person name="Henrissat B."/>
            <person name="Kuo A."/>
            <person name="Liang C."/>
            <person name="Lipzen A."/>
            <person name="Lutzoni F."/>
            <person name="Magnuson J."/>
            <person name="Mondo S."/>
            <person name="Nolan M."/>
            <person name="Ohm R."/>
            <person name="Pangilinan J."/>
            <person name="Park H.-J."/>
            <person name="Ramirez L."/>
            <person name="Alfaro M."/>
            <person name="Sun H."/>
            <person name="Tritt A."/>
            <person name="Yoshinaga Y."/>
            <person name="Zwiers L.-H."/>
            <person name="Turgeon B."/>
            <person name="Goodwin S."/>
            <person name="Spatafora J."/>
            <person name="Crous P."/>
            <person name="Grigoriev I."/>
        </authorList>
    </citation>
    <scope>NUCLEOTIDE SEQUENCE</scope>
    <source>
        <strain evidence="2">CBS 125425</strain>
    </source>
</reference>
<evidence type="ECO:0000256" key="1">
    <source>
        <dbReference type="SAM" id="SignalP"/>
    </source>
</evidence>
<gene>
    <name evidence="2" type="ORF">EJ04DRAFT_285294</name>
</gene>
<accession>A0A9P4V8L2</accession>
<dbReference type="GO" id="GO:0008081">
    <property type="term" value="F:phosphoric diester hydrolase activity"/>
    <property type="evidence" value="ECO:0007669"/>
    <property type="project" value="InterPro"/>
</dbReference>
<dbReference type="Gene3D" id="3.20.20.190">
    <property type="entry name" value="Phosphatidylinositol (PI) phosphodiesterase"/>
    <property type="match status" value="1"/>
</dbReference>
<dbReference type="GO" id="GO:0006629">
    <property type="term" value="P:lipid metabolic process"/>
    <property type="evidence" value="ECO:0007669"/>
    <property type="project" value="InterPro"/>
</dbReference>
<dbReference type="OrthoDB" id="7984201at2759"/>
<comment type="caution">
    <text evidence="2">The sequence shown here is derived from an EMBL/GenBank/DDBJ whole genome shotgun (WGS) entry which is preliminary data.</text>
</comment>
<proteinExistence type="predicted"/>
<dbReference type="InterPro" id="IPR017946">
    <property type="entry name" value="PLC-like_Pdiesterase_TIM-brl"/>
</dbReference>
<dbReference type="AlphaFoldDB" id="A0A9P4V8L2"/>
<dbReference type="Proteomes" id="UP000799444">
    <property type="component" value="Unassembled WGS sequence"/>
</dbReference>
<feature type="chain" id="PRO_5040273195" evidence="1">
    <location>
        <begin position="21"/>
        <end position="434"/>
    </location>
</feature>